<evidence type="ECO:0000313" key="2">
    <source>
        <dbReference type="Proteomes" id="UP000199169"/>
    </source>
</evidence>
<reference evidence="1 2" key="1">
    <citation type="submission" date="2016-06" db="EMBL/GenBank/DDBJ databases">
        <authorList>
            <person name="Kjaerup R.B."/>
            <person name="Dalgaard T.S."/>
            <person name="Juul-Madsen H.R."/>
        </authorList>
    </citation>
    <scope>NUCLEOTIDE SEQUENCE [LARGE SCALE GENOMIC DNA]</scope>
    <source>
        <strain evidence="1">3</strain>
    </source>
</reference>
<dbReference type="AlphaFoldDB" id="A0A1A8XRQ8"/>
<protein>
    <submittedName>
        <fullName evidence="1">Uncharacterized protein</fullName>
    </submittedName>
</protein>
<name>A0A1A8XRQ8_9PROT</name>
<proteinExistence type="predicted"/>
<keyword evidence="2" id="KW-1185">Reference proteome</keyword>
<gene>
    <name evidence="1" type="ORF">ACCAA_50048</name>
</gene>
<dbReference type="EMBL" id="FLQX01000127">
    <property type="protein sequence ID" value="SBT07794.1"/>
    <property type="molecule type" value="Genomic_DNA"/>
</dbReference>
<accession>A0A1A8XRQ8</accession>
<dbReference type="Proteomes" id="UP000199169">
    <property type="component" value="Unassembled WGS sequence"/>
</dbReference>
<organism evidence="1 2">
    <name type="scientific">Candidatus Accumulibacter aalborgensis</name>
    <dbReference type="NCBI Taxonomy" id="1860102"/>
    <lineage>
        <taxon>Bacteria</taxon>
        <taxon>Pseudomonadati</taxon>
        <taxon>Pseudomonadota</taxon>
        <taxon>Betaproteobacteria</taxon>
        <taxon>Candidatus Accumulibacter</taxon>
    </lineage>
</organism>
<evidence type="ECO:0000313" key="1">
    <source>
        <dbReference type="EMBL" id="SBT07794.1"/>
    </source>
</evidence>
<sequence>MVQIALGGRYGAVGVTQLIKRVSARALGGGHFAAQRLDLAVQRFQVAFPFGHFTRRGGVGTPAALPAAGGE</sequence>